<dbReference type="InterPro" id="IPR020841">
    <property type="entry name" value="PKS_Beta-ketoAc_synthase_dom"/>
</dbReference>
<accession>A0A026VV56</accession>
<dbReference type="InterPro" id="IPR016039">
    <property type="entry name" value="Thiolase-like"/>
</dbReference>
<dbReference type="Pfam" id="PF00109">
    <property type="entry name" value="ketoacyl-synt"/>
    <property type="match status" value="1"/>
</dbReference>
<keyword evidence="12" id="KW-1185">Reference proteome</keyword>
<feature type="non-terminal residue" evidence="11">
    <location>
        <position position="155"/>
    </location>
</feature>
<evidence type="ECO:0000256" key="6">
    <source>
        <dbReference type="ARBA" id="ARBA00023002"/>
    </source>
</evidence>
<evidence type="ECO:0000313" key="11">
    <source>
        <dbReference type="EMBL" id="EZA46709.1"/>
    </source>
</evidence>
<keyword evidence="3" id="KW-0808">Transferase</keyword>
<feature type="domain" description="Ketosynthase family 3 (KS3)" evidence="10">
    <location>
        <begin position="1"/>
        <end position="155"/>
    </location>
</feature>
<dbReference type="EMBL" id="KK108408">
    <property type="protein sequence ID" value="EZA46709.1"/>
    <property type="molecule type" value="Genomic_DNA"/>
</dbReference>
<dbReference type="InterPro" id="IPR018201">
    <property type="entry name" value="Ketoacyl_synth_AS"/>
</dbReference>
<dbReference type="PROSITE" id="PS52004">
    <property type="entry name" value="KS3_2"/>
    <property type="match status" value="1"/>
</dbReference>
<keyword evidence="9" id="KW-0511">Multifunctional enzyme</keyword>
<evidence type="ECO:0000256" key="7">
    <source>
        <dbReference type="ARBA" id="ARBA00023098"/>
    </source>
</evidence>
<keyword evidence="5" id="KW-0521">NADP</keyword>
<evidence type="ECO:0000313" key="12">
    <source>
        <dbReference type="Proteomes" id="UP000053097"/>
    </source>
</evidence>
<evidence type="ECO:0000256" key="9">
    <source>
        <dbReference type="ARBA" id="ARBA00023268"/>
    </source>
</evidence>
<dbReference type="GO" id="GO:0004315">
    <property type="term" value="F:3-oxoacyl-[acyl-carrier-protein] synthase activity"/>
    <property type="evidence" value="ECO:0007669"/>
    <property type="project" value="InterPro"/>
</dbReference>
<evidence type="ECO:0000256" key="4">
    <source>
        <dbReference type="ARBA" id="ARBA00022832"/>
    </source>
</evidence>
<dbReference type="STRING" id="2015173.A0A026VV56"/>
<dbReference type="GO" id="GO:0004312">
    <property type="term" value="F:fatty acid synthase activity"/>
    <property type="evidence" value="ECO:0007669"/>
    <property type="project" value="TreeGrafter"/>
</dbReference>
<dbReference type="PANTHER" id="PTHR43775:SF7">
    <property type="entry name" value="FATTY ACID SYNTHASE"/>
    <property type="match status" value="1"/>
</dbReference>
<dbReference type="AlphaFoldDB" id="A0A026VV56"/>
<dbReference type="SUPFAM" id="SSF53901">
    <property type="entry name" value="Thiolase-like"/>
    <property type="match status" value="1"/>
</dbReference>
<dbReference type="PROSITE" id="PS00606">
    <property type="entry name" value="KS3_1"/>
    <property type="match status" value="1"/>
</dbReference>
<keyword evidence="6" id="KW-0560">Oxidoreductase</keyword>
<dbReference type="PANTHER" id="PTHR43775">
    <property type="entry name" value="FATTY ACID SYNTHASE"/>
    <property type="match status" value="1"/>
</dbReference>
<evidence type="ECO:0000259" key="10">
    <source>
        <dbReference type="PROSITE" id="PS52004"/>
    </source>
</evidence>
<dbReference type="InterPro" id="IPR050091">
    <property type="entry name" value="PKS_NRPS_Biosynth_Enz"/>
</dbReference>
<dbReference type="OrthoDB" id="7543680at2759"/>
<dbReference type="GO" id="GO:0016491">
    <property type="term" value="F:oxidoreductase activity"/>
    <property type="evidence" value="ECO:0007669"/>
    <property type="project" value="UniProtKB-KW"/>
</dbReference>
<protein>
    <submittedName>
        <fullName evidence="11">Fatty acid synthase</fullName>
    </submittedName>
</protein>
<dbReference type="GO" id="GO:0006633">
    <property type="term" value="P:fatty acid biosynthetic process"/>
    <property type="evidence" value="ECO:0007669"/>
    <property type="project" value="UniProtKB-KW"/>
</dbReference>
<organism evidence="11 12">
    <name type="scientific">Ooceraea biroi</name>
    <name type="common">Clonal raider ant</name>
    <name type="synonym">Cerapachys biroi</name>
    <dbReference type="NCBI Taxonomy" id="2015173"/>
    <lineage>
        <taxon>Eukaryota</taxon>
        <taxon>Metazoa</taxon>
        <taxon>Ecdysozoa</taxon>
        <taxon>Arthropoda</taxon>
        <taxon>Hexapoda</taxon>
        <taxon>Insecta</taxon>
        <taxon>Pterygota</taxon>
        <taxon>Neoptera</taxon>
        <taxon>Endopterygota</taxon>
        <taxon>Hymenoptera</taxon>
        <taxon>Apocrita</taxon>
        <taxon>Aculeata</taxon>
        <taxon>Formicoidea</taxon>
        <taxon>Formicidae</taxon>
        <taxon>Dorylinae</taxon>
        <taxon>Ooceraea</taxon>
    </lineage>
</organism>
<evidence type="ECO:0000256" key="1">
    <source>
        <dbReference type="ARBA" id="ARBA00022450"/>
    </source>
</evidence>
<dbReference type="Gene3D" id="3.40.47.10">
    <property type="match status" value="1"/>
</dbReference>
<keyword evidence="2" id="KW-0444">Lipid biosynthesis</keyword>
<keyword evidence="8" id="KW-0275">Fatty acid biosynthesis</keyword>
<keyword evidence="7" id="KW-0443">Lipid metabolism</keyword>
<gene>
    <name evidence="11" type="ORF">X777_02484</name>
</gene>
<dbReference type="CDD" id="cd00833">
    <property type="entry name" value="PKS"/>
    <property type="match status" value="1"/>
</dbReference>
<dbReference type="Proteomes" id="UP000053097">
    <property type="component" value="Unassembled WGS sequence"/>
</dbReference>
<dbReference type="OMA" id="CETSAIH"/>
<reference evidence="11 12" key="1">
    <citation type="journal article" date="2014" name="Curr. Biol.">
        <title>The genome of the clonal raider ant Cerapachys biroi.</title>
        <authorList>
            <person name="Oxley P.R."/>
            <person name="Ji L."/>
            <person name="Fetter-Pruneda I."/>
            <person name="McKenzie S.K."/>
            <person name="Li C."/>
            <person name="Hu H."/>
            <person name="Zhang G."/>
            <person name="Kronauer D.J."/>
        </authorList>
    </citation>
    <scope>NUCLEOTIDE SEQUENCE [LARGE SCALE GENOMIC DNA]</scope>
</reference>
<evidence type="ECO:0000256" key="8">
    <source>
        <dbReference type="ARBA" id="ARBA00023160"/>
    </source>
</evidence>
<proteinExistence type="predicted"/>
<evidence type="ECO:0000256" key="2">
    <source>
        <dbReference type="ARBA" id="ARBA00022516"/>
    </source>
</evidence>
<dbReference type="SMART" id="SM00825">
    <property type="entry name" value="PKS_KS"/>
    <property type="match status" value="1"/>
</dbReference>
<evidence type="ECO:0000256" key="5">
    <source>
        <dbReference type="ARBA" id="ARBA00022857"/>
    </source>
</evidence>
<keyword evidence="1" id="KW-0596">Phosphopantetheine</keyword>
<dbReference type="InterPro" id="IPR014030">
    <property type="entry name" value="Ketoacyl_synth_N"/>
</dbReference>
<keyword evidence="4" id="KW-0276">Fatty acid metabolism</keyword>
<sequence length="155" mass="16950">MEEFKENLMKQMDMVNDDERRWPAGMCRLPHRSGKIKDLSTFDASFFGVHHKQAHVMDPQLRLLLEATYEAIVDAGVNPSTIRGSRTGVFVGASESDGYGLLGGCRAMFSNRISFAFNFVGPSCTLDSACSSSLFALHYAIATMRAGECDSAIVG</sequence>
<name>A0A026VV56_OOCBI</name>
<evidence type="ECO:0000256" key="3">
    <source>
        <dbReference type="ARBA" id="ARBA00022679"/>
    </source>
</evidence>